<dbReference type="Pfam" id="PF07504">
    <property type="entry name" value="FTP"/>
    <property type="match status" value="1"/>
</dbReference>
<keyword evidence="7 9" id="KW-0482">Metalloprotease</keyword>
<feature type="active site" evidence="8">
    <location>
        <position position="353"/>
    </location>
</feature>
<dbReference type="InterPro" id="IPR013856">
    <property type="entry name" value="Peptidase_M4_domain"/>
</dbReference>
<dbReference type="Proteomes" id="UP001165079">
    <property type="component" value="Unassembled WGS sequence"/>
</dbReference>
<keyword evidence="4 9" id="KW-0732">Signal</keyword>
<dbReference type="GO" id="GO:0006508">
    <property type="term" value="P:proteolysis"/>
    <property type="evidence" value="ECO:0007669"/>
    <property type="project" value="UniProtKB-KW"/>
</dbReference>
<name>A0A9W6SIH5_9ACTN</name>
<comment type="similarity">
    <text evidence="1 9">Belongs to the peptidase M4 family.</text>
</comment>
<evidence type="ECO:0000259" key="10">
    <source>
        <dbReference type="Pfam" id="PF01447"/>
    </source>
</evidence>
<evidence type="ECO:0000256" key="6">
    <source>
        <dbReference type="ARBA" id="ARBA00022833"/>
    </source>
</evidence>
<dbReference type="Gene3D" id="3.10.450.490">
    <property type="match status" value="1"/>
</dbReference>
<comment type="cofactor">
    <cofactor evidence="9">
        <name>Zn(2+)</name>
        <dbReference type="ChEBI" id="CHEBI:29105"/>
    </cofactor>
</comment>
<evidence type="ECO:0000256" key="3">
    <source>
        <dbReference type="ARBA" id="ARBA00022723"/>
    </source>
</evidence>
<proteinExistence type="inferred from homology"/>
<evidence type="ECO:0000256" key="9">
    <source>
        <dbReference type="RuleBase" id="RU366073"/>
    </source>
</evidence>
<dbReference type="PANTHER" id="PTHR33794">
    <property type="entry name" value="BACILLOLYSIN"/>
    <property type="match status" value="1"/>
</dbReference>
<organism evidence="13 14">
    <name type="scientific">Actinorhabdospora filicis</name>
    <dbReference type="NCBI Taxonomy" id="1785913"/>
    <lineage>
        <taxon>Bacteria</taxon>
        <taxon>Bacillati</taxon>
        <taxon>Actinomycetota</taxon>
        <taxon>Actinomycetes</taxon>
        <taxon>Micromonosporales</taxon>
        <taxon>Micromonosporaceae</taxon>
        <taxon>Actinorhabdospora</taxon>
    </lineage>
</organism>
<dbReference type="GO" id="GO:0046872">
    <property type="term" value="F:metal ion binding"/>
    <property type="evidence" value="ECO:0007669"/>
    <property type="project" value="UniProtKB-UniRule"/>
</dbReference>
<keyword evidence="5 9" id="KW-0378">Hydrolase</keyword>
<feature type="active site" description="Proton donor" evidence="8">
    <location>
        <position position="445"/>
    </location>
</feature>
<feature type="chain" id="PRO_5041017034" description="Neutral metalloproteinase" evidence="9">
    <location>
        <begin position="31"/>
        <end position="539"/>
    </location>
</feature>
<dbReference type="Gene3D" id="1.10.390.10">
    <property type="entry name" value="Neutral Protease Domain 2"/>
    <property type="match status" value="1"/>
</dbReference>
<keyword evidence="6 9" id="KW-0862">Zinc</keyword>
<evidence type="ECO:0000256" key="1">
    <source>
        <dbReference type="ARBA" id="ARBA00009388"/>
    </source>
</evidence>
<keyword evidence="3" id="KW-0479">Metal-binding</keyword>
<dbReference type="InterPro" id="IPR001570">
    <property type="entry name" value="Peptidase_M4_C_domain"/>
</dbReference>
<dbReference type="PRINTS" id="PR00730">
    <property type="entry name" value="THERMOLYSIN"/>
</dbReference>
<dbReference type="Gene3D" id="3.10.170.10">
    <property type="match status" value="1"/>
</dbReference>
<dbReference type="Pfam" id="PF01447">
    <property type="entry name" value="Peptidase_M4"/>
    <property type="match status" value="1"/>
</dbReference>
<dbReference type="CDD" id="cd09597">
    <property type="entry name" value="M4_TLP"/>
    <property type="match status" value="1"/>
</dbReference>
<feature type="domain" description="Peptidase M4 C-terminal" evidence="11">
    <location>
        <begin position="363"/>
        <end position="511"/>
    </location>
</feature>
<reference evidence="13" key="1">
    <citation type="submission" date="2023-03" db="EMBL/GenBank/DDBJ databases">
        <title>Actinorhabdospora filicis NBRC 111898.</title>
        <authorList>
            <person name="Ichikawa N."/>
            <person name="Sato H."/>
            <person name="Tonouchi N."/>
        </authorList>
    </citation>
    <scope>NUCLEOTIDE SEQUENCE</scope>
    <source>
        <strain evidence="13">NBRC 111898</strain>
    </source>
</reference>
<dbReference type="RefSeq" id="WP_285661785.1">
    <property type="nucleotide sequence ID" value="NZ_BSTX01000001.1"/>
</dbReference>
<evidence type="ECO:0000256" key="7">
    <source>
        <dbReference type="ARBA" id="ARBA00023049"/>
    </source>
</evidence>
<dbReference type="InterPro" id="IPR027268">
    <property type="entry name" value="Peptidase_M4/M1_CTD_sf"/>
</dbReference>
<comment type="function">
    <text evidence="9">Extracellular zinc metalloprotease.</text>
</comment>
<keyword evidence="9" id="KW-0964">Secreted</keyword>
<dbReference type="EMBL" id="BSTX01000001">
    <property type="protein sequence ID" value="GLZ76618.1"/>
    <property type="molecule type" value="Genomic_DNA"/>
</dbReference>
<sequence>MTRRPLTKAAVAVSLSGLLMAALPAVQATAEEPTAPAQSAQSVQDAAGHLTALIAPAGGVLRHGGPGTAVDQARDHLAAYASRFGVDAATYSVTGGTTIPGGAVVRFQQTVDYIPVLGAQMVAVLDGSGSLTSLHGTVSENHGQDAVVRSSDNPLKGKALKEFAKEADVPVKELAAQKPSLAWFDSAIWSGAPSTGDLRLVWSVKVEPNGLIGFGGEMLYDATTGEEVLRISDKHDINRVVCDVKGGSVSTTTVCSSKNATRKEGQAATGQADVDKAYDLFGATSKFYQDNFGYDLTAGIGSTASGDRTKRLRAIVRACVPGYGCPMENAFWNGKGMTFGAGFASADDVIAHELTHGVTEFISGLEYSSQSGAINESLSDIFGEYSDLTNGTGNDAASVRWDLGEDLPSSIGVIRSLSDPTRYQNPDRIGSSYWYTGSNNSAYVHINSGVGNKAAFLIADGGTFNGQTVTGLGLAKAAQIWWRVQHTLTSSATYSELNTVLPAACRALASSGTAGITSADCASVDKAVAATEMGTTPRG</sequence>
<evidence type="ECO:0000259" key="11">
    <source>
        <dbReference type="Pfam" id="PF02868"/>
    </source>
</evidence>
<evidence type="ECO:0000313" key="14">
    <source>
        <dbReference type="Proteomes" id="UP001165079"/>
    </source>
</evidence>
<gene>
    <name evidence="13" type="ORF">Afil01_14250</name>
</gene>
<dbReference type="GO" id="GO:0004222">
    <property type="term" value="F:metalloendopeptidase activity"/>
    <property type="evidence" value="ECO:0007669"/>
    <property type="project" value="UniProtKB-UniRule"/>
</dbReference>
<feature type="domain" description="Peptidase M4" evidence="10">
    <location>
        <begin position="241"/>
        <end position="360"/>
    </location>
</feature>
<evidence type="ECO:0000256" key="4">
    <source>
        <dbReference type="ARBA" id="ARBA00022729"/>
    </source>
</evidence>
<dbReference type="GO" id="GO:0005576">
    <property type="term" value="C:extracellular region"/>
    <property type="evidence" value="ECO:0007669"/>
    <property type="project" value="UniProtKB-SubCell"/>
</dbReference>
<comment type="subcellular location">
    <subcellularLocation>
        <location evidence="9">Secreted</location>
    </subcellularLocation>
</comment>
<dbReference type="InterPro" id="IPR023612">
    <property type="entry name" value="Peptidase_M4"/>
</dbReference>
<dbReference type="Pfam" id="PF02868">
    <property type="entry name" value="Peptidase_M4_C"/>
    <property type="match status" value="1"/>
</dbReference>
<keyword evidence="2 9" id="KW-0645">Protease</keyword>
<accession>A0A9W6SIH5</accession>
<dbReference type="PANTHER" id="PTHR33794:SF1">
    <property type="entry name" value="BACILLOLYSIN"/>
    <property type="match status" value="1"/>
</dbReference>
<dbReference type="SUPFAM" id="SSF55486">
    <property type="entry name" value="Metalloproteases ('zincins'), catalytic domain"/>
    <property type="match status" value="1"/>
</dbReference>
<protein>
    <recommendedName>
        <fullName evidence="9">Neutral metalloproteinase</fullName>
        <ecNumber evidence="9">3.4.24.-</ecNumber>
    </recommendedName>
</protein>
<evidence type="ECO:0000256" key="5">
    <source>
        <dbReference type="ARBA" id="ARBA00022801"/>
    </source>
</evidence>
<feature type="domain" description="FTP" evidence="12">
    <location>
        <begin position="101"/>
        <end position="137"/>
    </location>
</feature>
<dbReference type="InterPro" id="IPR050728">
    <property type="entry name" value="Zinc_Metalloprotease_M4"/>
</dbReference>
<dbReference type="EC" id="3.4.24.-" evidence="9"/>
<feature type="signal peptide" evidence="9">
    <location>
        <begin position="1"/>
        <end position="30"/>
    </location>
</feature>
<evidence type="ECO:0000313" key="13">
    <source>
        <dbReference type="EMBL" id="GLZ76618.1"/>
    </source>
</evidence>
<evidence type="ECO:0000256" key="8">
    <source>
        <dbReference type="PIRSR" id="PIRSR623612-1"/>
    </source>
</evidence>
<comment type="caution">
    <text evidence="13">The sequence shown here is derived from an EMBL/GenBank/DDBJ whole genome shotgun (WGS) entry which is preliminary data.</text>
</comment>
<dbReference type="InterPro" id="IPR011096">
    <property type="entry name" value="FTP_domain"/>
</dbReference>
<keyword evidence="14" id="KW-1185">Reference proteome</keyword>
<evidence type="ECO:0000256" key="2">
    <source>
        <dbReference type="ARBA" id="ARBA00022670"/>
    </source>
</evidence>
<evidence type="ECO:0000259" key="12">
    <source>
        <dbReference type="Pfam" id="PF07504"/>
    </source>
</evidence>
<dbReference type="AlphaFoldDB" id="A0A9W6SIH5"/>